<dbReference type="EMBL" id="LDSL01000027">
    <property type="protein sequence ID" value="KTT26521.1"/>
    <property type="molecule type" value="Genomic_DNA"/>
</dbReference>
<dbReference type="InterPro" id="IPR010384">
    <property type="entry name" value="MtfA_fam"/>
</dbReference>
<dbReference type="CDD" id="cd20169">
    <property type="entry name" value="Peptidase_M90_mtfA"/>
    <property type="match status" value="1"/>
</dbReference>
<accession>A0A147H992</accession>
<dbReference type="InterPro" id="IPR024079">
    <property type="entry name" value="MetalloPept_cat_dom_sf"/>
</dbReference>
<dbReference type="Gene3D" id="1.10.472.150">
    <property type="entry name" value="Glucose-regulated metallo-peptidase M90, N-terminal domain"/>
    <property type="match status" value="1"/>
</dbReference>
<evidence type="ECO:0000313" key="1">
    <source>
        <dbReference type="EMBL" id="KTT26521.1"/>
    </source>
</evidence>
<dbReference type="OrthoDB" id="9786424at2"/>
<dbReference type="PATRIC" id="fig|433924.3.peg.2527"/>
<dbReference type="RefSeq" id="WP_058640648.1">
    <property type="nucleotide sequence ID" value="NZ_LDSL01000027.1"/>
</dbReference>
<dbReference type="Gene3D" id="3.40.390.10">
    <property type="entry name" value="Collagenase (Catalytic Domain)"/>
    <property type="match status" value="1"/>
</dbReference>
<dbReference type="SUPFAM" id="SSF55486">
    <property type="entry name" value="Metalloproteases ('zincins'), catalytic domain"/>
    <property type="match status" value="1"/>
</dbReference>
<dbReference type="AlphaFoldDB" id="A0A147H992"/>
<sequence>MLGRWLRSKLRPPPQIPDDAWQQALAALPFLAGRPADEIARLRALSARFLQQKEFHGALGFAITDRVALLIAAQAVLPVLHLPGDLDWYDDFVGIVVVPSEVSTRRTLVDEAGVVHEYDEAIIGEARAHGPVMLSWPHVAEGASGDGQGPILNVVIHEFAHKIDMRDGEVDGCPPLPAHFLGDGSALQARERWLQALQPAYDRFREQAIVAERFGGEPPWLDDYAASSLAEFFAVACEAYFVDRPRFTREFEGLAPAFDAFFRAATDEG</sequence>
<gene>
    <name evidence="1" type="ORF">NS331_03620</name>
</gene>
<dbReference type="GO" id="GO:0004177">
    <property type="term" value="F:aminopeptidase activity"/>
    <property type="evidence" value="ECO:0007669"/>
    <property type="project" value="TreeGrafter"/>
</dbReference>
<evidence type="ECO:0000313" key="2">
    <source>
        <dbReference type="Proteomes" id="UP000072741"/>
    </source>
</evidence>
<dbReference type="InterPro" id="IPR042252">
    <property type="entry name" value="MtfA_N"/>
</dbReference>
<dbReference type="Pfam" id="PF06167">
    <property type="entry name" value="Peptidase_M90"/>
    <property type="match status" value="1"/>
</dbReference>
<reference evidence="1 2" key="1">
    <citation type="journal article" date="2016" name="Front. Microbiol.">
        <title>Genomic Resource of Rice Seed Associated Bacteria.</title>
        <authorList>
            <person name="Midha S."/>
            <person name="Bansal K."/>
            <person name="Sharma S."/>
            <person name="Kumar N."/>
            <person name="Patil P.P."/>
            <person name="Chaudhry V."/>
            <person name="Patil P.B."/>
        </authorList>
    </citation>
    <scope>NUCLEOTIDE SEQUENCE [LARGE SCALE GENOMIC DNA]</scope>
    <source>
        <strain evidence="1 2">NS331</strain>
    </source>
</reference>
<protein>
    <submittedName>
        <fullName evidence="1">Membrane protein</fullName>
    </submittedName>
</protein>
<dbReference type="Proteomes" id="UP000072741">
    <property type="component" value="Unassembled WGS sequence"/>
</dbReference>
<proteinExistence type="predicted"/>
<organism evidence="1 2">
    <name type="scientific">Pseudacidovorax intermedius</name>
    <dbReference type="NCBI Taxonomy" id="433924"/>
    <lineage>
        <taxon>Bacteria</taxon>
        <taxon>Pseudomonadati</taxon>
        <taxon>Pseudomonadota</taxon>
        <taxon>Betaproteobacteria</taxon>
        <taxon>Burkholderiales</taxon>
        <taxon>Comamonadaceae</taxon>
        <taxon>Pseudacidovorax</taxon>
    </lineage>
</organism>
<dbReference type="PANTHER" id="PTHR30164:SF2">
    <property type="entry name" value="PROTEIN MTFA"/>
    <property type="match status" value="1"/>
</dbReference>
<dbReference type="GO" id="GO:0005829">
    <property type="term" value="C:cytosol"/>
    <property type="evidence" value="ECO:0007669"/>
    <property type="project" value="TreeGrafter"/>
</dbReference>
<dbReference type="PANTHER" id="PTHR30164">
    <property type="entry name" value="MTFA PEPTIDASE"/>
    <property type="match status" value="1"/>
</dbReference>
<name>A0A147H992_9BURK</name>
<dbReference type="GO" id="GO:0008237">
    <property type="term" value="F:metallopeptidase activity"/>
    <property type="evidence" value="ECO:0007669"/>
    <property type="project" value="InterPro"/>
</dbReference>
<comment type="caution">
    <text evidence="1">The sequence shown here is derived from an EMBL/GenBank/DDBJ whole genome shotgun (WGS) entry which is preliminary data.</text>
</comment>
<keyword evidence="2" id="KW-1185">Reference proteome</keyword>